<keyword evidence="5 8" id="KW-0472">Membrane</keyword>
<dbReference type="EMBL" id="KP686076">
    <property type="protein sequence ID" value="AKL82396.1"/>
    <property type="molecule type" value="Genomic_DNA"/>
</dbReference>
<evidence type="ECO:0000256" key="7">
    <source>
        <dbReference type="ARBA" id="ARBA00023310"/>
    </source>
</evidence>
<comment type="subcellular location">
    <subcellularLocation>
        <location evidence="1">Membrane</location>
        <topology evidence="1">Peripheral membrane protein</topology>
    </subcellularLocation>
    <subcellularLocation>
        <location evidence="8">Plastid</location>
        <location evidence="8">Chloroplast thylakoid membrane</location>
        <topology evidence="8">Peripheral membrane protein</topology>
    </subcellularLocation>
</comment>
<evidence type="ECO:0000256" key="8">
    <source>
        <dbReference type="HAMAP-Rule" id="MF_00530"/>
    </source>
</evidence>
<comment type="subunit">
    <text evidence="8 9">F-type ATPases have 2 components, CF(1) - the catalytic core - and CF(0) - the membrane proton channel. CF(1) has five subunits: alpha(3), beta(3), gamma(1), delta(1), epsilon(1). CF(0) has three main subunits: a, b and c.</text>
</comment>
<dbReference type="HAMAP" id="MF_00530">
    <property type="entry name" value="ATP_synth_epsil_bac"/>
    <property type="match status" value="1"/>
</dbReference>
<evidence type="ECO:0000256" key="3">
    <source>
        <dbReference type="ARBA" id="ARBA00022448"/>
    </source>
</evidence>
<dbReference type="PANTHER" id="PTHR13822">
    <property type="entry name" value="ATP SYNTHASE DELTA/EPSILON CHAIN"/>
    <property type="match status" value="1"/>
</dbReference>
<dbReference type="GO" id="GO:0005524">
    <property type="term" value="F:ATP binding"/>
    <property type="evidence" value="ECO:0007669"/>
    <property type="project" value="UniProtKB-UniRule"/>
</dbReference>
<reference evidence="11" key="1">
    <citation type="journal article" date="2015" name="J. Eukaryot. Microbiol.">
        <title>Chloroplast Genome Evolution in the Euglenaceae.</title>
        <authorList>
            <person name="Bennett M.S."/>
            <person name="Triemer R.E."/>
        </authorList>
    </citation>
    <scope>NUCLEOTIDE SEQUENCE</scope>
    <source>
        <strain evidence="11">SAG 1224-5/15</strain>
    </source>
</reference>
<keyword evidence="8 9" id="KW-0375">Hydrogen ion transport</keyword>
<evidence type="ECO:0000313" key="11">
    <source>
        <dbReference type="EMBL" id="AKL82396.1"/>
    </source>
</evidence>
<dbReference type="SMR" id="A0A0G3VP23"/>
<evidence type="ECO:0000256" key="5">
    <source>
        <dbReference type="ARBA" id="ARBA00023136"/>
    </source>
</evidence>
<keyword evidence="9 11" id="KW-0934">Plastid</keyword>
<dbReference type="NCBIfam" id="TIGR01216">
    <property type="entry name" value="ATP_synt_epsi"/>
    <property type="match status" value="1"/>
</dbReference>
<keyword evidence="11" id="KW-0150">Chloroplast</keyword>
<dbReference type="GO" id="GO:0009535">
    <property type="term" value="C:chloroplast thylakoid membrane"/>
    <property type="evidence" value="ECO:0007669"/>
    <property type="project" value="UniProtKB-SubCell"/>
</dbReference>
<dbReference type="CDD" id="cd12152">
    <property type="entry name" value="F1-ATPase_delta"/>
    <property type="match status" value="1"/>
</dbReference>
<evidence type="ECO:0000256" key="9">
    <source>
        <dbReference type="RuleBase" id="RU003655"/>
    </source>
</evidence>
<dbReference type="GO" id="GO:0046933">
    <property type="term" value="F:proton-transporting ATP synthase activity, rotational mechanism"/>
    <property type="evidence" value="ECO:0007669"/>
    <property type="project" value="UniProtKB-UniRule"/>
</dbReference>
<keyword evidence="4 8" id="KW-0406">Ion transport</keyword>
<geneLocation type="chloroplast" evidence="11"/>
<dbReference type="SUPFAM" id="SSF51344">
    <property type="entry name" value="Epsilon subunit of F1F0-ATP synthase N-terminal domain"/>
    <property type="match status" value="1"/>
</dbReference>
<dbReference type="InterPro" id="IPR001469">
    <property type="entry name" value="ATP_synth_F1_dsu/esu"/>
</dbReference>
<dbReference type="Pfam" id="PF02823">
    <property type="entry name" value="ATP-synt_DE_N"/>
    <property type="match status" value="1"/>
</dbReference>
<dbReference type="Gene3D" id="2.60.15.10">
    <property type="entry name" value="F0F1 ATP synthase delta/epsilon subunit, N-terminal"/>
    <property type="match status" value="1"/>
</dbReference>
<dbReference type="PANTHER" id="PTHR13822:SF10">
    <property type="entry name" value="ATP SYNTHASE EPSILON CHAIN, CHLOROPLASTIC"/>
    <property type="match status" value="1"/>
</dbReference>
<evidence type="ECO:0000256" key="1">
    <source>
        <dbReference type="ARBA" id="ARBA00004170"/>
    </source>
</evidence>
<dbReference type="InterPro" id="IPR036771">
    <property type="entry name" value="ATPsynth_dsu/esu_N"/>
</dbReference>
<accession>A0A0G3VP23</accession>
<protein>
    <recommendedName>
        <fullName evidence="8 9">ATP synthase epsilon chain, chloroplastic</fullName>
    </recommendedName>
    <alternativeName>
        <fullName evidence="8">ATP synthase F1 sector epsilon subunit</fullName>
    </alternativeName>
    <alternativeName>
        <fullName evidence="8">F-ATPase epsilon subunit</fullName>
    </alternativeName>
</protein>
<dbReference type="InterPro" id="IPR020546">
    <property type="entry name" value="ATP_synth_F1_dsu/esu_N"/>
</dbReference>
<comment type="function">
    <text evidence="8 9">Produces ATP from ADP in the presence of a proton gradient across the membrane.</text>
</comment>
<organism evidence="11">
    <name type="scientific">Euglena gracilis var. bacillaris</name>
    <dbReference type="NCBI Taxonomy" id="158060"/>
    <lineage>
        <taxon>Eukaryota</taxon>
        <taxon>Discoba</taxon>
        <taxon>Euglenozoa</taxon>
        <taxon>Euglenida</taxon>
        <taxon>Spirocuta</taxon>
        <taxon>Euglenophyceae</taxon>
        <taxon>Euglenales</taxon>
        <taxon>Euglenaceae</taxon>
        <taxon>Euglena</taxon>
    </lineage>
</organism>
<proteinExistence type="inferred from homology"/>
<gene>
    <name evidence="8 11" type="primary">atpE</name>
</gene>
<feature type="domain" description="ATP synthase F1 complex delta/epsilon subunit N-terminal" evidence="10">
    <location>
        <begin position="3"/>
        <end position="83"/>
    </location>
</feature>
<keyword evidence="7 8" id="KW-0066">ATP synthesis</keyword>
<keyword evidence="8 9" id="KW-0793">Thylakoid</keyword>
<sequence>MTLDVSIIIPERVFWEKRVEEIILPTLSGQMGVLKDHIPILTGLDIGIILVRQKSSSDWTSLVVTGGFALINSNNVTILVNEAEFGSEINVEQAQISYNSSKHALEMNKDIKRKFELTLNLKKARARFQVTQLKK</sequence>
<evidence type="ECO:0000256" key="4">
    <source>
        <dbReference type="ARBA" id="ARBA00023065"/>
    </source>
</evidence>
<evidence type="ECO:0000256" key="2">
    <source>
        <dbReference type="ARBA" id="ARBA00005712"/>
    </source>
</evidence>
<dbReference type="AlphaFoldDB" id="A0A0G3VP23"/>
<comment type="similarity">
    <text evidence="2 8 9">Belongs to the ATPase epsilon chain family.</text>
</comment>
<name>A0A0G3VP23_EUGGR</name>
<keyword evidence="6 8" id="KW-0139">CF(1)</keyword>
<keyword evidence="3 8" id="KW-0813">Transport</keyword>
<evidence type="ECO:0000259" key="10">
    <source>
        <dbReference type="Pfam" id="PF02823"/>
    </source>
</evidence>
<evidence type="ECO:0000256" key="6">
    <source>
        <dbReference type="ARBA" id="ARBA00023196"/>
    </source>
</evidence>
<dbReference type="GO" id="GO:0045259">
    <property type="term" value="C:proton-transporting ATP synthase complex"/>
    <property type="evidence" value="ECO:0007669"/>
    <property type="project" value="UniProtKB-KW"/>
</dbReference>